<dbReference type="InterPro" id="IPR008271">
    <property type="entry name" value="Ser/Thr_kinase_AS"/>
</dbReference>
<evidence type="ECO:0000313" key="2">
    <source>
        <dbReference type="EMBL" id="CAD8364989.1"/>
    </source>
</evidence>
<dbReference type="GO" id="GO:0004672">
    <property type="term" value="F:protein kinase activity"/>
    <property type="evidence" value="ECO:0007669"/>
    <property type="project" value="InterPro"/>
</dbReference>
<dbReference type="Pfam" id="PF01419">
    <property type="entry name" value="Jacalin"/>
    <property type="match status" value="1"/>
</dbReference>
<dbReference type="SMART" id="SM00220">
    <property type="entry name" value="S_TKc"/>
    <property type="match status" value="1"/>
</dbReference>
<dbReference type="AlphaFoldDB" id="A0A7S0AJ56"/>
<dbReference type="PROSITE" id="PS50011">
    <property type="entry name" value="PROTEIN_KINASE_DOM"/>
    <property type="match status" value="1"/>
</dbReference>
<feature type="domain" description="Protein kinase" evidence="1">
    <location>
        <begin position="5"/>
        <end position="282"/>
    </location>
</feature>
<dbReference type="InterPro" id="IPR000719">
    <property type="entry name" value="Prot_kinase_dom"/>
</dbReference>
<dbReference type="InterPro" id="IPR011009">
    <property type="entry name" value="Kinase-like_dom_sf"/>
</dbReference>
<name>A0A7S0AJ56_9DINO</name>
<evidence type="ECO:0000259" key="1">
    <source>
        <dbReference type="PROSITE" id="PS50011"/>
    </source>
</evidence>
<dbReference type="Pfam" id="PF00069">
    <property type="entry name" value="Pkinase"/>
    <property type="match status" value="1"/>
</dbReference>
<dbReference type="Gene3D" id="2.100.10.30">
    <property type="entry name" value="Jacalin-like lectin domain"/>
    <property type="match status" value="1"/>
</dbReference>
<dbReference type="GO" id="GO:0005524">
    <property type="term" value="F:ATP binding"/>
    <property type="evidence" value="ECO:0007669"/>
    <property type="project" value="InterPro"/>
</dbReference>
<dbReference type="Gene3D" id="1.10.510.10">
    <property type="entry name" value="Transferase(Phosphotransferase) domain 1"/>
    <property type="match status" value="1"/>
</dbReference>
<dbReference type="PANTHER" id="PTHR24347">
    <property type="entry name" value="SERINE/THREONINE-PROTEIN KINASE"/>
    <property type="match status" value="1"/>
</dbReference>
<dbReference type="SUPFAM" id="SSF56112">
    <property type="entry name" value="Protein kinase-like (PK-like)"/>
    <property type="match status" value="1"/>
</dbReference>
<dbReference type="SUPFAM" id="SSF51101">
    <property type="entry name" value="Mannose-binding lectins"/>
    <property type="match status" value="1"/>
</dbReference>
<organism evidence="2">
    <name type="scientific">Pyrodinium bahamense</name>
    <dbReference type="NCBI Taxonomy" id="73915"/>
    <lineage>
        <taxon>Eukaryota</taxon>
        <taxon>Sar</taxon>
        <taxon>Alveolata</taxon>
        <taxon>Dinophyceae</taxon>
        <taxon>Gonyaulacales</taxon>
        <taxon>Pyrocystaceae</taxon>
        <taxon>Pyrodinium</taxon>
    </lineage>
</organism>
<sequence>MDDQFVLGREIASGSQGRVYECERLGLGDKYAVKVVGIGKLSLKQQGARSDTNLLREINIMRELHHPRIVNLIEAFTQQEAEGGLCFIVMDRASGGDLFSKITSGAGLSGGLEPACRHVAGQLVEGIGYMHSHHVIHRDLKVENVLIANSCSAPEPLSCELHRVKIADFGLSKFLGHAGQGQRHMSAVGTLDYLAPEVMSGNYGMMIDFWSLGVIVYMMLCGAYPFNIWNIADVSRLHEQPLNTSGAWQRISELGKPFVQGLLQVDPVKRLDYAGCTDHAWLHPSAKEAALVEAAWATRRAEAAAIAGAVPCKGVGPMAVPAKGLLPLDRAETACMLAAREGTVPNEQPRGMVRKIVGRFGAAVDSVALHLRDGRVEAFGGTGGGTPHEWCLQPDELIMAVSQEDRDTYLGNHLAFSTSLGQIVLLQGSDARTRVRFVAPLGTQIVGLQFQGPDLVGTHLERAPAPGQLGAVARIGGSVGSAVDRVTLEMREGPPRNYGGKGGVTQSPSDLEDDEFIMIVEQARRNAYLGNSLAFYTSAGRVMPFRGMQAAKVRRYMAPRGFQVCGLVFDGSRLADVRICRASGDDDSSPMVGHLETSK</sequence>
<dbReference type="InterPro" id="IPR036404">
    <property type="entry name" value="Jacalin-like_lectin_dom_sf"/>
</dbReference>
<reference evidence="2" key="1">
    <citation type="submission" date="2021-01" db="EMBL/GenBank/DDBJ databases">
        <authorList>
            <person name="Corre E."/>
            <person name="Pelletier E."/>
            <person name="Niang G."/>
            <person name="Scheremetjew M."/>
            <person name="Finn R."/>
            <person name="Kale V."/>
            <person name="Holt S."/>
            <person name="Cochrane G."/>
            <person name="Meng A."/>
            <person name="Brown T."/>
            <person name="Cohen L."/>
        </authorList>
    </citation>
    <scope>NUCLEOTIDE SEQUENCE</scope>
    <source>
        <strain evidence="2">Pbaha01</strain>
    </source>
</reference>
<dbReference type="InterPro" id="IPR001229">
    <property type="entry name" value="Jacalin-like_lectin_dom"/>
</dbReference>
<dbReference type="PROSITE" id="PS00108">
    <property type="entry name" value="PROTEIN_KINASE_ST"/>
    <property type="match status" value="1"/>
</dbReference>
<proteinExistence type="predicted"/>
<gene>
    <name evidence="2" type="ORF">PBAH0796_LOCUS17147</name>
</gene>
<protein>
    <recommendedName>
        <fullName evidence="1">Protein kinase domain-containing protein</fullName>
    </recommendedName>
</protein>
<dbReference type="EMBL" id="HBEG01028226">
    <property type="protein sequence ID" value="CAD8364989.1"/>
    <property type="molecule type" value="Transcribed_RNA"/>
</dbReference>
<accession>A0A7S0AJ56</accession>